<protein>
    <submittedName>
        <fullName evidence="1">Type II and III secretion system protein family protein</fullName>
    </submittedName>
</protein>
<reference evidence="1" key="1">
    <citation type="submission" date="2020-06" db="EMBL/GenBank/DDBJ databases">
        <title>Whole Genome Sequence of Halomonas aquamarina MB598.</title>
        <authorList>
            <person name="Pervaiz M."/>
            <person name="Fariq A."/>
            <person name="Yasmin A."/>
            <person name="Welch M."/>
        </authorList>
    </citation>
    <scope>NUCLEOTIDE SEQUENCE</scope>
    <source>
        <strain evidence="1">MB598</strain>
    </source>
</reference>
<evidence type="ECO:0000313" key="2">
    <source>
        <dbReference type="Proteomes" id="UP001319846"/>
    </source>
</evidence>
<sequence>MNRVTRRWGLLLGGGMVVLSSVMAPLVAHAQPVCDELRRLPPALELTPGMHREIRLPVEIERLAVGNPAVADVQLTSERGFLISPVEQGATNVTIWTPCSQRPADITLMVTGAASQALGSFPESIPAVPAQVQTDIRFVEVNRTRLREIGVSLFGSSNNNLFASPGVGPGGVGVGNIGSLTPGANVPLSSSGFNLVVGGGSSRVLAALSALESSGFAYTLARPSLVALSGQSASFLAGGEFPIPVPSAGSDSVSIEYKEFGVRLTLTPTVIDERRITLKVAPEVSELDFVNGITIEGTTVPALSVRRSDTSVSLASGESFIISGLISTNRSAQVNQLPGLGSLPVIGAFFRNSRTRVEERELLMIVTPHLVQPLAADALLPPLPGEAVRNYDPSVHELLLFEDGSFDRTAGLSR</sequence>
<comment type="caution">
    <text evidence="1">The sequence shown here is derived from an EMBL/GenBank/DDBJ whole genome shotgun (WGS) entry which is preliminary data.</text>
</comment>
<gene>
    <name evidence="1" type="ORF">HW452_05820</name>
</gene>
<organism evidence="1 2">
    <name type="scientific">Vreelandella aquamarina</name>
    <dbReference type="NCBI Taxonomy" id="77097"/>
    <lineage>
        <taxon>Bacteria</taxon>
        <taxon>Pseudomonadati</taxon>
        <taxon>Pseudomonadota</taxon>
        <taxon>Gammaproteobacteria</taxon>
        <taxon>Oceanospirillales</taxon>
        <taxon>Halomonadaceae</taxon>
        <taxon>Vreelandella</taxon>
    </lineage>
</organism>
<name>A0ACC5VS30_9GAMM</name>
<accession>A0ACC5VS30</accession>
<dbReference type="Proteomes" id="UP001319846">
    <property type="component" value="Unassembled WGS sequence"/>
</dbReference>
<dbReference type="EMBL" id="JABYQT010000003">
    <property type="protein sequence ID" value="MBZ5487040.1"/>
    <property type="molecule type" value="Genomic_DNA"/>
</dbReference>
<keyword evidence="2" id="KW-1185">Reference proteome</keyword>
<proteinExistence type="predicted"/>
<evidence type="ECO:0000313" key="1">
    <source>
        <dbReference type="EMBL" id="MBZ5487040.1"/>
    </source>
</evidence>